<protein>
    <submittedName>
        <fullName evidence="2">Gliding motility-associated C-terminal domain-containing protein</fullName>
    </submittedName>
</protein>
<dbReference type="InterPro" id="IPR044023">
    <property type="entry name" value="Ig_7"/>
</dbReference>
<accession>A0ABT8RSY1</accession>
<dbReference type="Pfam" id="PF19081">
    <property type="entry name" value="Ig_7"/>
    <property type="match status" value="2"/>
</dbReference>
<feature type="domain" description="Ig-like" evidence="1">
    <location>
        <begin position="596"/>
        <end position="673"/>
    </location>
</feature>
<organism evidence="2 3">
    <name type="scientific">Maribacter confluentis</name>
    <dbReference type="NCBI Taxonomy" id="1656093"/>
    <lineage>
        <taxon>Bacteria</taxon>
        <taxon>Pseudomonadati</taxon>
        <taxon>Bacteroidota</taxon>
        <taxon>Flavobacteriia</taxon>
        <taxon>Flavobacteriales</taxon>
        <taxon>Flavobacteriaceae</taxon>
        <taxon>Maribacter</taxon>
    </lineage>
</organism>
<dbReference type="EMBL" id="JAUKUC010000001">
    <property type="protein sequence ID" value="MDO1514027.1"/>
    <property type="molecule type" value="Genomic_DNA"/>
</dbReference>
<dbReference type="Pfam" id="PF13585">
    <property type="entry name" value="CHU_C"/>
    <property type="match status" value="1"/>
</dbReference>
<feature type="domain" description="Ig-like" evidence="1">
    <location>
        <begin position="370"/>
        <end position="456"/>
    </location>
</feature>
<name>A0ABT8RSY1_9FLAO</name>
<evidence type="ECO:0000259" key="1">
    <source>
        <dbReference type="Pfam" id="PF19081"/>
    </source>
</evidence>
<evidence type="ECO:0000313" key="2">
    <source>
        <dbReference type="EMBL" id="MDO1514027.1"/>
    </source>
</evidence>
<keyword evidence="3" id="KW-1185">Reference proteome</keyword>
<dbReference type="NCBIfam" id="TIGR04131">
    <property type="entry name" value="Bac_Flav_CTERM"/>
    <property type="match status" value="1"/>
</dbReference>
<reference evidence="2" key="1">
    <citation type="journal article" date="2014" name="Int. J. Syst. Evol. Microbiol.">
        <title>Complete genome of a new Firmicutes species belonging to the dominant human colonic microbiota ('Ruminococcus bicirculans') reveals two chromosomes and a selective capacity to utilize plant glucans.</title>
        <authorList>
            <consortium name="NISC Comparative Sequencing Program"/>
            <person name="Wegmann U."/>
            <person name="Louis P."/>
            <person name="Goesmann A."/>
            <person name="Henrissat B."/>
            <person name="Duncan S.H."/>
            <person name="Flint H.J."/>
        </authorList>
    </citation>
    <scope>NUCLEOTIDE SEQUENCE</scope>
    <source>
        <strain evidence="2">CECT 8869</strain>
    </source>
</reference>
<dbReference type="Gene3D" id="2.60.40.10">
    <property type="entry name" value="Immunoglobulins"/>
    <property type="match status" value="1"/>
</dbReference>
<reference evidence="2" key="2">
    <citation type="submission" date="2023-06" db="EMBL/GenBank/DDBJ databases">
        <authorList>
            <person name="Lucena T."/>
            <person name="Sun Q."/>
        </authorList>
    </citation>
    <scope>NUCLEOTIDE SEQUENCE</scope>
    <source>
        <strain evidence="2">CECT 8869</strain>
    </source>
</reference>
<dbReference type="Proteomes" id="UP001168579">
    <property type="component" value="Unassembled WGS sequence"/>
</dbReference>
<dbReference type="InterPro" id="IPR026341">
    <property type="entry name" value="T9SS_type_B"/>
</dbReference>
<gene>
    <name evidence="2" type="ORF">Q2T41_15305</name>
</gene>
<dbReference type="InterPro" id="IPR013783">
    <property type="entry name" value="Ig-like_fold"/>
</dbReference>
<evidence type="ECO:0000313" key="3">
    <source>
        <dbReference type="Proteomes" id="UP001168579"/>
    </source>
</evidence>
<sequence length="1223" mass="130770">MEKNYPNSFLLILALISMLIGAEVAFGQQQFAQTISSESQVDFSNRAIDDDLSTHATIRANSGLVLGLGAYSGHLELEYANEIPALQTSYVRLDTEDELLPFLLGGNLGGLLADVVGVVILGNQEFSVEVKNDNTVILTNDSALSSAFTTDQMRVVTNENGEYFLSISPISAYNRIRFTNRTGSLAGLGSEKSLDVFGAFMDNTTLGNCLNAAYTSFDGTGITLDLLQLSGAGVSNPELAIDDTSDTYAEMGFGIVGVAASLSQTFYFDTVSNADDVFYITLGVDPSLLQVGLLNNIEIRANNGSSAAVFQEDANNLLNLDLLGLLAENGRVDVPIAPGVPIDRLTLELSSLVGIGLDQRIRIYDIRKAPAEPTLDTNMTNTTICAGTDANLVALASDELNEELVWFSEDGAQLQVLDSGEPFVPTNLSETTTYFVAARDKGCTDLSSLLEVVVNVVSVPTADDINVEITNDGICEIGTLTLTPTSTIAGAFKWFLDAGASNEITNGEVVNGVTYTIGSNGILDITGLQENFDTFSVYARLIEESAFCENAPGDLREVTVTATETGLEASLLLNTVDFISELLNLSSANDITIDSQEISICSGTSVDILATLENNVDLEIRWYDALTGGNLLDTVESGASFDTGILNADTTFYVAVGRIGCLLETAKATININVLDRPTADDINVFGADGPICSSSDVVLVPSSAISGSYQWYFDENKTNPIVDGLVVGNVSYAVSDSGTLTISGLSDINSPYNFYVGLERAVAGCDNENGEPKEVAVTLMDSNFTAVPTLETVISLQDVYDINTENSGIELEGSVTGDVAQGDELTLQVNGTEYIGTLDQNLEYSVAVNGLDVLLDADQEVELTISSGGCNSSYQLPLPIPELPLGNVVQVFCASDNPTLLDLELSLVDGVLFNALVGGRVLGMDTPLVDGQVYYMGLLNIPISVYARIGIAVSIITVDAPTTTNDAQTFCENTNPVIGDLEVDQDNVVFYDSPENGTMLDPTDPLVSGDYYVSSIENGCESEDRLQINATVFEDTSIVLNGELIDACMERSYTYTTVSGQENYIWAVNGGTITDGGAATDDYVTVTWTSLENTSIQVSFTSAKGCAENTSMTQEIATKSCGEVLGAEFCLEVFNEFSPNADGYNDFFEIECITDYANTLQIYNRNGNLVFETQDYQNNWDGIANVNGVIGAGEHLPAGTYYYVVNIPELNRDLVGWLQLAR</sequence>
<proteinExistence type="predicted"/>
<comment type="caution">
    <text evidence="2">The sequence shown here is derived from an EMBL/GenBank/DDBJ whole genome shotgun (WGS) entry which is preliminary data.</text>
</comment>
<dbReference type="RefSeq" id="WP_304436785.1">
    <property type="nucleotide sequence ID" value="NZ_JAUKUC010000001.1"/>
</dbReference>